<dbReference type="Proteomes" id="UP000199652">
    <property type="component" value="Unassembled WGS sequence"/>
</dbReference>
<dbReference type="STRING" id="1528.SAMN04488579_13512"/>
<organism evidence="1 2">
    <name type="scientific">Eubacterium barkeri</name>
    <name type="common">Clostridium barkeri</name>
    <dbReference type="NCBI Taxonomy" id="1528"/>
    <lineage>
        <taxon>Bacteria</taxon>
        <taxon>Bacillati</taxon>
        <taxon>Bacillota</taxon>
        <taxon>Clostridia</taxon>
        <taxon>Eubacteriales</taxon>
        <taxon>Eubacteriaceae</taxon>
        <taxon>Eubacterium</taxon>
    </lineage>
</organism>
<name>A0A1H3JY02_EUBBA</name>
<evidence type="ECO:0000313" key="2">
    <source>
        <dbReference type="Proteomes" id="UP000199652"/>
    </source>
</evidence>
<dbReference type="RefSeq" id="WP_090247220.1">
    <property type="nucleotide sequence ID" value="NZ_FNOU01000035.1"/>
</dbReference>
<dbReference type="AlphaFoldDB" id="A0A1H3JY02"/>
<dbReference type="EMBL" id="FNOU01000035">
    <property type="protein sequence ID" value="SDY44385.1"/>
    <property type="molecule type" value="Genomic_DNA"/>
</dbReference>
<dbReference type="OrthoDB" id="9815437at2"/>
<keyword evidence="2" id="KW-1185">Reference proteome</keyword>
<evidence type="ECO:0000313" key="1">
    <source>
        <dbReference type="EMBL" id="SDY44385.1"/>
    </source>
</evidence>
<protein>
    <submittedName>
        <fullName evidence="1">Uncharacterized protein</fullName>
    </submittedName>
</protein>
<proteinExistence type="predicted"/>
<accession>A0A1H3JY02</accession>
<reference evidence="2" key="1">
    <citation type="submission" date="2016-10" db="EMBL/GenBank/DDBJ databases">
        <authorList>
            <person name="Varghese N."/>
            <person name="Submissions S."/>
        </authorList>
    </citation>
    <scope>NUCLEOTIDE SEQUENCE [LARGE SCALE GENOMIC DNA]</scope>
    <source>
        <strain evidence="2">VPI 5359</strain>
    </source>
</reference>
<sequence length="79" mass="9378">MERADLSEILYNDLKKLGGCGSIVDVCKYMWKHHEKELRASGDLFYTWQYDIRWAATKLRKTKELKDAKDSPRGIWELQ</sequence>
<gene>
    <name evidence="1" type="ORF">SAMN04488579_13512</name>
</gene>